<dbReference type="Proteomes" id="UP000002497">
    <property type="component" value="Unassembled WGS sequence"/>
</dbReference>
<dbReference type="HOGENOM" id="CLU_1767878_0_0_1"/>
<proteinExistence type="predicted"/>
<reference evidence="2" key="2">
    <citation type="submission" date="2010-03" db="EMBL/GenBank/DDBJ databases">
        <title>The genome sequence of Coccidioides posadasii strain Silveira.</title>
        <authorList>
            <consortium name="The Broad Institute Genome Sequencing Center for Infectious Disease"/>
            <person name="Neafsey D."/>
            <person name="Orbach M."/>
            <person name="Henn M.R."/>
            <person name="Cole G.T."/>
            <person name="Galgiani J."/>
            <person name="Gardner M.J."/>
            <person name="Kirkland T.N."/>
            <person name="Taylor J.W."/>
            <person name="Young S.K."/>
            <person name="Zeng Q."/>
            <person name="Koehrsen M."/>
            <person name="Alvarado L."/>
            <person name="Berlin A."/>
            <person name="Borenstein D."/>
            <person name="Chapman S.B."/>
            <person name="Chen Z."/>
            <person name="Engels R."/>
            <person name="Freedman E."/>
            <person name="Gellesch M."/>
            <person name="Goldberg J."/>
            <person name="Griggs A."/>
            <person name="Gujja S."/>
            <person name="Heilman E."/>
            <person name="Heiman D."/>
            <person name="Howarth C."/>
            <person name="Jen D."/>
            <person name="Larson L."/>
            <person name="Mehta T."/>
            <person name="Neiman D."/>
            <person name="Park D."/>
            <person name="Pearson M."/>
            <person name="Richards J."/>
            <person name="Roberts A."/>
            <person name="Saif S."/>
            <person name="Shea T."/>
            <person name="Shenoy N."/>
            <person name="Sisk P."/>
            <person name="Stolte C."/>
            <person name="Sykes S."/>
            <person name="Walk T."/>
            <person name="White J."/>
            <person name="Yandava C."/>
            <person name="Haas B."/>
            <person name="Nusbaum C."/>
            <person name="Birren B."/>
        </authorList>
    </citation>
    <scope>NUCLEOTIDE SEQUENCE [LARGE SCALE GENOMIC DNA]</scope>
    <source>
        <strain evidence="2">RMSCC 757 / Silveira</strain>
    </source>
</reference>
<organism evidence="2">
    <name type="scientific">Coccidioides posadasii (strain RMSCC 757 / Silveira)</name>
    <name type="common">Valley fever fungus</name>
    <dbReference type="NCBI Taxonomy" id="443226"/>
    <lineage>
        <taxon>Eukaryota</taxon>
        <taxon>Fungi</taxon>
        <taxon>Dikarya</taxon>
        <taxon>Ascomycota</taxon>
        <taxon>Pezizomycotina</taxon>
        <taxon>Eurotiomycetes</taxon>
        <taxon>Eurotiomycetidae</taxon>
        <taxon>Onygenales</taxon>
        <taxon>Onygenaceae</taxon>
        <taxon>Coccidioides</taxon>
    </lineage>
</organism>
<accession>E9DBQ4</accession>
<evidence type="ECO:0000313" key="2">
    <source>
        <dbReference type="Proteomes" id="UP000002497"/>
    </source>
</evidence>
<reference evidence="2" key="1">
    <citation type="journal article" date="2010" name="Genome Res.">
        <title>Population genomic sequencing of Coccidioides fungi reveals recent hybridization and transposon control.</title>
        <authorList>
            <person name="Neafsey D.E."/>
            <person name="Barker B.M."/>
            <person name="Sharpton T.J."/>
            <person name="Stajich J.E."/>
            <person name="Park D.J."/>
            <person name="Whiston E."/>
            <person name="Hung C.-Y."/>
            <person name="McMahan C."/>
            <person name="White J."/>
            <person name="Sykes S."/>
            <person name="Heiman D."/>
            <person name="Young S."/>
            <person name="Zeng Q."/>
            <person name="Abouelleil A."/>
            <person name="Aftuck L."/>
            <person name="Bessette D."/>
            <person name="Brown A."/>
            <person name="FitzGerald M."/>
            <person name="Lui A."/>
            <person name="Macdonald J.P."/>
            <person name="Priest M."/>
            <person name="Orbach M.J."/>
            <person name="Galgiani J.N."/>
            <person name="Kirkland T.N."/>
            <person name="Cole G.T."/>
            <person name="Birren B.W."/>
            <person name="Henn M.R."/>
            <person name="Taylor J.W."/>
            <person name="Rounsley S.D."/>
        </authorList>
    </citation>
    <scope>NUCLEOTIDE SEQUENCE [LARGE SCALE GENOMIC DNA]</scope>
    <source>
        <strain evidence="2">RMSCC 757 / Silveira</strain>
    </source>
</reference>
<gene>
    <name evidence="1" type="ORF">CPSG_07256</name>
</gene>
<dbReference type="VEuPathDB" id="FungiDB:CPSG_07256"/>
<protein>
    <submittedName>
        <fullName evidence="1">Uncharacterized protein</fullName>
    </submittedName>
</protein>
<sequence>MQFSIFRVGAALDRYYGPARLYTSYTVVNAPMAYPNLKESRVLILLRGYFPGVKRIGILPPFRTICNARIDGGRTRHRLRNTKPPSNRISECHLTEFYNRKGRPLAPPLLGHFHLTCLPLTVEPKIFLMVSILGRCDSSRAVIFNTV</sequence>
<dbReference type="AlphaFoldDB" id="E9DBQ4"/>
<dbReference type="EMBL" id="GL636498">
    <property type="protein sequence ID" value="EFW16206.1"/>
    <property type="molecule type" value="Genomic_DNA"/>
</dbReference>
<name>E9DBQ4_COCPS</name>
<evidence type="ECO:0000313" key="1">
    <source>
        <dbReference type="EMBL" id="EFW16206.1"/>
    </source>
</evidence>
<keyword evidence="2" id="KW-1185">Reference proteome</keyword>